<dbReference type="EMBL" id="FNFY01000010">
    <property type="protein sequence ID" value="SDK81943.1"/>
    <property type="molecule type" value="Genomic_DNA"/>
</dbReference>
<dbReference type="STRING" id="576118.SAMN05216216_11074"/>
<name>A0A1G9F0Y7_9BACL</name>
<dbReference type="RefSeq" id="WP_092986106.1">
    <property type="nucleotide sequence ID" value="NZ_FNFY01000010.1"/>
</dbReference>
<dbReference type="Proteomes" id="UP000199008">
    <property type="component" value="Unassembled WGS sequence"/>
</dbReference>
<keyword evidence="2" id="KW-1185">Reference proteome</keyword>
<evidence type="ECO:0000313" key="1">
    <source>
        <dbReference type="EMBL" id="SDK81943.1"/>
    </source>
</evidence>
<reference evidence="2" key="1">
    <citation type="submission" date="2016-10" db="EMBL/GenBank/DDBJ databases">
        <authorList>
            <person name="Varghese N."/>
            <person name="Submissions S."/>
        </authorList>
    </citation>
    <scope>NUCLEOTIDE SEQUENCE [LARGE SCALE GENOMIC DNA]</scope>
    <source>
        <strain evidence="2">CGMCC 1.8895</strain>
    </source>
</reference>
<evidence type="ECO:0000313" key="2">
    <source>
        <dbReference type="Proteomes" id="UP000199008"/>
    </source>
</evidence>
<proteinExistence type="predicted"/>
<organism evidence="1 2">
    <name type="scientific">Lacicoccus qingdaonensis</name>
    <dbReference type="NCBI Taxonomy" id="576118"/>
    <lineage>
        <taxon>Bacteria</taxon>
        <taxon>Bacillati</taxon>
        <taxon>Bacillota</taxon>
        <taxon>Bacilli</taxon>
        <taxon>Bacillales</taxon>
        <taxon>Salinicoccaceae</taxon>
        <taxon>Lacicoccus</taxon>
    </lineage>
</organism>
<dbReference type="AlphaFoldDB" id="A0A1G9F0Y7"/>
<accession>A0A1G9F0Y7</accession>
<gene>
    <name evidence="1" type="ORF">SAMN05216216_11074</name>
</gene>
<sequence length="92" mass="10968">MKTINDIDMIIFPKTPHDIMYEKLMAQDEITKSDVQSLDMFNDHYIDKLFNAGQRMVCDKMFEAMTREGITTVEPEINKESEQWFTGLDRWR</sequence>
<protein>
    <submittedName>
        <fullName evidence="1">Uncharacterized protein</fullName>
    </submittedName>
</protein>
<dbReference type="OrthoDB" id="9982767at2"/>